<feature type="region of interest" description="Disordered" evidence="2">
    <location>
        <begin position="104"/>
        <end position="135"/>
    </location>
</feature>
<dbReference type="EMBL" id="JADWDJ010000018">
    <property type="protein sequence ID" value="KAG5266277.1"/>
    <property type="molecule type" value="Genomic_DNA"/>
</dbReference>
<dbReference type="Pfam" id="PF23456">
    <property type="entry name" value="CSDE1"/>
    <property type="match status" value="1"/>
</dbReference>
<feature type="region of interest" description="Disordered" evidence="2">
    <location>
        <begin position="1"/>
        <end position="50"/>
    </location>
</feature>
<keyword evidence="5" id="KW-1185">Reference proteome</keyword>
<feature type="compositionally biased region" description="Low complexity" evidence="2">
    <location>
        <begin position="1168"/>
        <end position="1181"/>
    </location>
</feature>
<evidence type="ECO:0000313" key="5">
    <source>
        <dbReference type="Proteomes" id="UP000823561"/>
    </source>
</evidence>
<dbReference type="InterPro" id="IPR036514">
    <property type="entry name" value="SGNH_hydro_sf"/>
</dbReference>
<dbReference type="PANTHER" id="PTHR12913">
    <property type="entry name" value="UNR PROTEIN N-RAS UPSTREAM GENE PROTEIN"/>
    <property type="match status" value="1"/>
</dbReference>
<feature type="compositionally biased region" description="Basic and acidic residues" evidence="2">
    <location>
        <begin position="1182"/>
        <end position="1191"/>
    </location>
</feature>
<organism evidence="4 5">
    <name type="scientific">Alosa alosa</name>
    <name type="common">allis shad</name>
    <dbReference type="NCBI Taxonomy" id="278164"/>
    <lineage>
        <taxon>Eukaryota</taxon>
        <taxon>Metazoa</taxon>
        <taxon>Chordata</taxon>
        <taxon>Craniata</taxon>
        <taxon>Vertebrata</taxon>
        <taxon>Euteleostomi</taxon>
        <taxon>Actinopterygii</taxon>
        <taxon>Neopterygii</taxon>
        <taxon>Teleostei</taxon>
        <taxon>Clupei</taxon>
        <taxon>Clupeiformes</taxon>
        <taxon>Clupeoidei</taxon>
        <taxon>Clupeidae</taxon>
        <taxon>Alosa</taxon>
    </lineage>
</organism>
<feature type="compositionally biased region" description="Basic and acidic residues" evidence="2">
    <location>
        <begin position="1240"/>
        <end position="1283"/>
    </location>
</feature>
<feature type="compositionally biased region" description="Low complexity" evidence="2">
    <location>
        <begin position="497"/>
        <end position="507"/>
    </location>
</feature>
<feature type="coiled-coil region" evidence="1">
    <location>
        <begin position="2072"/>
        <end position="2106"/>
    </location>
</feature>
<evidence type="ECO:0000313" key="4">
    <source>
        <dbReference type="EMBL" id="KAG5266277.1"/>
    </source>
</evidence>
<protein>
    <recommendedName>
        <fullName evidence="3">Cold shock domain-containing protein</fullName>
    </recommendedName>
</protein>
<feature type="compositionally biased region" description="Basic residues" evidence="2">
    <location>
        <begin position="1341"/>
        <end position="1354"/>
    </location>
</feature>
<comment type="caution">
    <text evidence="4">The sequence shown here is derived from an EMBL/GenBank/DDBJ whole genome shotgun (WGS) entry which is preliminary data.</text>
</comment>
<feature type="compositionally biased region" description="Basic and acidic residues" evidence="2">
    <location>
        <begin position="236"/>
        <end position="249"/>
    </location>
</feature>
<feature type="compositionally biased region" description="Basic and acidic residues" evidence="2">
    <location>
        <begin position="1293"/>
        <end position="1340"/>
    </location>
</feature>
<feature type="compositionally biased region" description="Basic and acidic residues" evidence="2">
    <location>
        <begin position="1156"/>
        <end position="1167"/>
    </location>
</feature>
<feature type="domain" description="Cold shock" evidence="3">
    <location>
        <begin position="808"/>
        <end position="890"/>
    </location>
</feature>
<dbReference type="Proteomes" id="UP000823561">
    <property type="component" value="Chromosome 18"/>
</dbReference>
<feature type="compositionally biased region" description="Basic and acidic residues" evidence="2">
    <location>
        <begin position="30"/>
        <end position="42"/>
    </location>
</feature>
<accession>A0AAV6FYD0</accession>
<dbReference type="InterPro" id="IPR056400">
    <property type="entry name" value="CSDE1"/>
</dbReference>
<feature type="region of interest" description="Disordered" evidence="2">
    <location>
        <begin position="1490"/>
        <end position="1512"/>
    </location>
</feature>
<feature type="compositionally biased region" description="Basic residues" evidence="2">
    <location>
        <begin position="1802"/>
        <end position="1814"/>
    </location>
</feature>
<feature type="compositionally biased region" description="Basic and acidic residues" evidence="2">
    <location>
        <begin position="104"/>
        <end position="117"/>
    </location>
</feature>
<evidence type="ECO:0000259" key="3">
    <source>
        <dbReference type="Pfam" id="PF23456"/>
    </source>
</evidence>
<feature type="compositionally biased region" description="Basic and acidic residues" evidence="2">
    <location>
        <begin position="1093"/>
        <end position="1132"/>
    </location>
</feature>
<dbReference type="InterPro" id="IPR012340">
    <property type="entry name" value="NA-bd_OB-fold"/>
</dbReference>
<feature type="compositionally biased region" description="Pro residues" evidence="2">
    <location>
        <begin position="508"/>
        <end position="519"/>
    </location>
</feature>
<feature type="region of interest" description="Disordered" evidence="2">
    <location>
        <begin position="1565"/>
        <end position="1587"/>
    </location>
</feature>
<dbReference type="Gene3D" id="3.40.50.1110">
    <property type="entry name" value="SGNH hydrolase"/>
    <property type="match status" value="1"/>
</dbReference>
<keyword evidence="1" id="KW-0175">Coiled coil</keyword>
<feature type="compositionally biased region" description="Polar residues" evidence="2">
    <location>
        <begin position="1815"/>
        <end position="1825"/>
    </location>
</feature>
<feature type="region of interest" description="Disordered" evidence="2">
    <location>
        <begin position="1790"/>
        <end position="1905"/>
    </location>
</feature>
<name>A0AAV6FYD0_9TELE</name>
<dbReference type="SUPFAM" id="SSF52266">
    <property type="entry name" value="SGNH hydrolase"/>
    <property type="match status" value="1"/>
</dbReference>
<sequence length="2309" mass="257207">MARGRKRGGMYDPHGSGPRFPLYQQGPPQPERHWMGPPHCDDPGQNFMHEPPPRYRMPMGRMSEPHVHAGPRPIHHPVDIQPMDCGPNNDTDLRFSQGPYANDYHSEADRPPMDSRHYPPRMYEQGLEGDREFEPVERRLPRPIDFETGPNRYRPVEHGHGHVDPHFAPTTSNFGPDRRQFGPGGHFGPMDPAFGPDSRQPGPGDHFVPMDPDFGPDTRQCGPGGHLGPMESDYGQDSRRYGPGDRFRPMEPGFAPDSRQCGPGGSFGPMESDFGPDARQRAPGDHFGGMESDFGPDTRQRGPVDHIGTMASEFGPDSRQRGPGGRFGAMELDFGPDSHQRGPGEHFGPMESDLGPDSFQHGPGGRFGPMESDFGQDSRQRGPGSRFEPVNPHFALGEDHYTRVGARLGPIDDRVRPFDPDSEMEEDNFIRDEQLLDTVAAEEESFIPVDQMLVNVGPVERTVIIGSAVDNRDFELDRQFDHASPLFPIEGGDPPLVLSAPLPGLGPSAPPSMPTPEQPPQDGTAAPGAKPKVTAKAAANAQPKPPPGRSTGVLSFIGDNNGVIERDDLKRFSFSFSVFVGNIKNLVPGVKVHFTVYKNKKKQEFATDVIIPPGGTEELDSEEFPGVLNKQDSKGGLIEATLFGKVLVLPFGKADSKWTLFMNDRVSFQVVTDLVTRAKRAANVKPQFPLTVQFTREKREMGVIMNMKEGSCSIMSENHSSLQADVRENLSEGELSVMDEVEFTALPEGAVRLLKLPAGTVTFHSSAKNREMKQMSEVNASMKSKWKPFGSEATVEKEIVEDVCSELFEGTVLRLPANDKEGANNLVFNMNKEFLLGSLQAFVEGVEKKLSFSADDVLTKATMLVGDKVQFKISTNLKTKAQRAVNVEILADTFECDHTEEQRKIGVVVGLSNIFEFGYIKYPQDPELYFKFCEVMEEKELSLLEKVEFTVVPKSTSEAGDQAIRVRRLADRVFIPAPKLEGLGTAEKEKKKMTINLLKDSVQTQHAGIKPDPEGPNIAKTEEQPVCTKNAAVVTKDATKGDLSEAKQFTKNTVTKEAMQGGVHEAKLSKTKEESGEKEKSSSQKNVSTSQDSDGRSEDHLSHQSSSKEGKQGESKDRSDRGWRGRSRSKEKSPRHKQSRSRSKERNSDRSIVQSKSKEDSGKKEKTSSNSQKNGNSSSSSRNEDRSGRSDHRSRRSSSREGRQGDNKERSDKDRSRSRSRDRSHRSRSRSRSHSRSRSRSRDRGSRADRHPSHRSSSKERRRGGSKERTNRDRRSRSKSRERSTRHKHSRSRSKERSRDRDRERNRERDRDKDRGRRKSHSPERKDEKRGKRSSSMERSSRKRSRSSSPKRKTATATAPATATSKPPLSSGSFSKNQPAPVLTSVSAKGGVARSGIVDEELARKKRELEELNELIARKRAIVALEQKKRAPVIDPKEQTGWSSQALLADKKEIPKWLPPSSLDRNQDVKLPTTPIKSILKKPKQSFLEVTSSPKDEGGTVPLKPSVSQLPTGQLFPIPVPPVRPDPPLPRQFDLTYPAHTLTSVSAHPAVLETPSAPPPFHITAHAPPQRRLSPPPQQTAPEAKSNAAVQMQRFLKMLNQGVDSGLLSAMAKQESAVIEHKHNVASPPCRELHRDEPYDPFMAADDQEYSDKDYLLPHERPVEDGSGFSRIVGMKPGLYVEDQFLKKSNVEEEENYLYGDPVAGDEHNDRYRQGLQQYKSSVPPEQSREEIMSRQTQYQEIPALAAPAGKQKDKEQTFDGIQNLINILGIELNSSDVSKLTDRTRERLYGGKTATVSSEHQKRKHSPSRHRSRTASSDSDQFRSASPDKPTKRQVFMSFRDQPQQDTEHDLHKGKKMKSLDLRGLTRTIKNAPESPTLESPESTAGSQSSTLRPDPSQAPTVPDYAYPYAGLSYAEPSYTSNPYVIDHAGMPPPPPPPSAYNPYTLGAGPTYPPPLTYPPHPPPVMPFMGIPGPGLPQPLPPLPSSSSYSPVLYTPNPSCSHSYGEPQLPATAVIPILRSQPTKNIEQISTVKPRCLKVIETTASPVKERQTASNTILIQTKPTLTEEGVKERQKKRLEQINLRLKEKNQKLMEARRAKKNESTTGNVSSEEVKNVWICGHSLVTWAEKISRQSPEVAMPLSMDPDSVRIQWKGLQGMTWEQLVPQLHQLKLNWPNPDLLIIHLGGNDINKSTSEELLSIIKSDLTSIRNIFPQCLIVWSDILPRRKWKQGVMPVEAVDRARDMINCRVHAILAELGGTAITHENIGPELYCPDGVRLSKKGIEAFNLNLEDFLEKWKNEFCPEPKSD</sequence>
<proteinExistence type="predicted"/>
<evidence type="ECO:0000256" key="2">
    <source>
        <dbReference type="SAM" id="MobiDB-lite"/>
    </source>
</evidence>
<feature type="region of interest" description="Disordered" evidence="2">
    <location>
        <begin position="208"/>
        <end position="386"/>
    </location>
</feature>
<feature type="compositionally biased region" description="Polar residues" evidence="2">
    <location>
        <begin position="1878"/>
        <end position="1893"/>
    </location>
</feature>
<dbReference type="CDD" id="cd00229">
    <property type="entry name" value="SGNH_hydrolase"/>
    <property type="match status" value="1"/>
</dbReference>
<feature type="compositionally biased region" description="Low complexity" evidence="2">
    <location>
        <begin position="525"/>
        <end position="542"/>
    </location>
</feature>
<feature type="compositionally biased region" description="Low complexity" evidence="2">
    <location>
        <begin position="1355"/>
        <end position="1371"/>
    </location>
</feature>
<gene>
    <name evidence="4" type="ORF">AALO_G00229180</name>
</gene>
<dbReference type="PANTHER" id="PTHR12913:SF3">
    <property type="entry name" value="SI:DKEYP-121D4.3"/>
    <property type="match status" value="1"/>
</dbReference>
<feature type="region of interest" description="Disordered" evidence="2">
    <location>
        <begin position="1051"/>
        <end position="1400"/>
    </location>
</feature>
<reference evidence="4" key="1">
    <citation type="submission" date="2020-10" db="EMBL/GenBank/DDBJ databases">
        <title>Chromosome-scale genome assembly of the Allis shad, Alosa alosa.</title>
        <authorList>
            <person name="Margot Z."/>
            <person name="Christophe K."/>
            <person name="Cabau C."/>
            <person name="Louis A."/>
            <person name="Berthelot C."/>
            <person name="Parey E."/>
            <person name="Roest Crollius H."/>
            <person name="Montfort J."/>
            <person name="Robinson-Rechavi M."/>
            <person name="Bucao C."/>
            <person name="Bouchez O."/>
            <person name="Gislard M."/>
            <person name="Lluch J."/>
            <person name="Milhes M."/>
            <person name="Lampietro C."/>
            <person name="Lopez Roques C."/>
            <person name="Donnadieu C."/>
            <person name="Braasch I."/>
            <person name="Desvignes T."/>
            <person name="Postlethwait J."/>
            <person name="Bobe J."/>
            <person name="Guiguen Y."/>
        </authorList>
    </citation>
    <scope>NUCLEOTIDE SEQUENCE</scope>
    <source>
        <strain evidence="4">M-15738</strain>
        <tissue evidence="4">Blood</tissue>
    </source>
</reference>
<evidence type="ECO:0000256" key="1">
    <source>
        <dbReference type="SAM" id="Coils"/>
    </source>
</evidence>
<feature type="compositionally biased region" description="Basic and acidic residues" evidence="2">
    <location>
        <begin position="1198"/>
        <end position="1221"/>
    </location>
</feature>
<dbReference type="Gene3D" id="2.40.50.140">
    <property type="entry name" value="Nucleic acid-binding proteins"/>
    <property type="match status" value="2"/>
</dbReference>
<feature type="region of interest" description="Disordered" evidence="2">
    <location>
        <begin position="497"/>
        <end position="552"/>
    </location>
</feature>
<feature type="compositionally biased region" description="Basic residues" evidence="2">
    <location>
        <begin position="1222"/>
        <end position="1239"/>
    </location>
</feature>
<feature type="compositionally biased region" description="Basic and acidic residues" evidence="2">
    <location>
        <begin position="1064"/>
        <end position="1082"/>
    </location>
</feature>